<comment type="caution">
    <text evidence="2">The sequence shown here is derived from an EMBL/GenBank/DDBJ whole genome shotgun (WGS) entry which is preliminary data.</text>
</comment>
<evidence type="ECO:0008006" key="3">
    <source>
        <dbReference type="Google" id="ProtNLM"/>
    </source>
</evidence>
<name>X1R4D6_9ZZZZ</name>
<feature type="transmembrane region" description="Helical" evidence="1">
    <location>
        <begin position="84"/>
        <end position="103"/>
    </location>
</feature>
<organism evidence="2">
    <name type="scientific">marine sediment metagenome</name>
    <dbReference type="NCBI Taxonomy" id="412755"/>
    <lineage>
        <taxon>unclassified sequences</taxon>
        <taxon>metagenomes</taxon>
        <taxon>ecological metagenomes</taxon>
    </lineage>
</organism>
<keyword evidence="1" id="KW-1133">Transmembrane helix</keyword>
<feature type="transmembrane region" description="Helical" evidence="1">
    <location>
        <begin position="109"/>
        <end position="129"/>
    </location>
</feature>
<gene>
    <name evidence="2" type="ORF">S12H4_24167</name>
</gene>
<evidence type="ECO:0000256" key="1">
    <source>
        <dbReference type="SAM" id="Phobius"/>
    </source>
</evidence>
<feature type="transmembrane region" description="Helical" evidence="1">
    <location>
        <begin position="141"/>
        <end position="161"/>
    </location>
</feature>
<protein>
    <recommendedName>
        <fullName evidence="3">Glycosyltransferase RgtA/B/C/D-like domain-containing protein</fullName>
    </recommendedName>
</protein>
<feature type="transmembrane region" description="Helical" evidence="1">
    <location>
        <begin position="55"/>
        <end position="77"/>
    </location>
</feature>
<sequence>MVPPLLWAIYANYVNALNPDLPTGHGGNWFDVLLGRGSIFYHLTDPLFYLSMAKWIVVSLLTPIGFIGVVTGIFTVPKGEHRKVLFIWLGAVGSFFIIFAGANRGHPHYQVHLLPVAAIFFGFAVERFFNSREYYKKILKNRVLLSLTVCCTLFVLAGIALG</sequence>
<dbReference type="EMBL" id="BARW01013039">
    <property type="protein sequence ID" value="GAI75413.1"/>
    <property type="molecule type" value="Genomic_DNA"/>
</dbReference>
<dbReference type="AlphaFoldDB" id="X1R4D6"/>
<accession>X1R4D6</accession>
<keyword evidence="1" id="KW-0472">Membrane</keyword>
<proteinExistence type="predicted"/>
<evidence type="ECO:0000313" key="2">
    <source>
        <dbReference type="EMBL" id="GAI75413.1"/>
    </source>
</evidence>
<keyword evidence="1" id="KW-0812">Transmembrane</keyword>
<reference evidence="2" key="1">
    <citation type="journal article" date="2014" name="Front. Microbiol.">
        <title>High frequency of phylogenetically diverse reductive dehalogenase-homologous genes in deep subseafloor sedimentary metagenomes.</title>
        <authorList>
            <person name="Kawai M."/>
            <person name="Futagami T."/>
            <person name="Toyoda A."/>
            <person name="Takaki Y."/>
            <person name="Nishi S."/>
            <person name="Hori S."/>
            <person name="Arai W."/>
            <person name="Tsubouchi T."/>
            <person name="Morono Y."/>
            <person name="Uchiyama I."/>
            <person name="Ito T."/>
            <person name="Fujiyama A."/>
            <person name="Inagaki F."/>
            <person name="Takami H."/>
        </authorList>
    </citation>
    <scope>NUCLEOTIDE SEQUENCE</scope>
    <source>
        <strain evidence="2">Expedition CK06-06</strain>
    </source>
</reference>